<feature type="coiled-coil region" evidence="1">
    <location>
        <begin position="264"/>
        <end position="302"/>
    </location>
</feature>
<sequence>MPDHKIETLATCKDETRNNSFVTSTTDDLNYNIATKAYLEYTNKLDLTESCPNVFKMYKSLLSADGTLDLMRDYLLINEKLMHREAHSSTSMSSNNDLYYVIFEMMRQINDVYQNLASYNYACHLWPKEFQIQKKHLSKLEEALNNTVSINQTLENNIKKSNLQLKNTIQDFELLKSQKMSFEMENTKLKSEVLALNTSLQSKEQELLKLTATYTALEKNVPKTIQDNSSDLDRLRQHLIETEESYVSQIKGLEDDKRNRESLVQSLSVELNRTKTNLSEARNKYEKHLKFLSDQLNHVSAERDGYMAQVVQLSNTSETNQRIIASLNESLNDCQKEFESQVGLLSDSYSESIKEIEHKATLKNSMELNELKFRIEDHHAEKIGFLDTKLKEIENIALKLQEKLHKHVSEVPSVVESRDGGTDKILLKNLIIAHSKLANEHKPLAWRVICDILDVRPHEIQPPTSNQSALSWIPIVNRFFSSETNTESRSPSLSQLFVEYLEEESKKMSVIDPYVPPISADELKDLVSRHQNRSL</sequence>
<feature type="coiled-coil region" evidence="1">
    <location>
        <begin position="137"/>
        <end position="220"/>
    </location>
</feature>
<protein>
    <submittedName>
        <fullName evidence="2">Thyroid receptor-interacting protein 11</fullName>
    </submittedName>
</protein>
<gene>
    <name evidence="2" type="ORF">RF11_12960</name>
</gene>
<keyword evidence="1" id="KW-0175">Coiled coil</keyword>
<evidence type="ECO:0000256" key="1">
    <source>
        <dbReference type="SAM" id="Coils"/>
    </source>
</evidence>
<dbReference type="OMA" id="NIATKAY"/>
<accession>A0A0C2MLX7</accession>
<comment type="caution">
    <text evidence="2">The sequence shown here is derived from an EMBL/GenBank/DDBJ whole genome shotgun (WGS) entry which is preliminary data.</text>
</comment>
<dbReference type="EMBL" id="JWZT01002895">
    <property type="protein sequence ID" value="KII68201.1"/>
    <property type="molecule type" value="Genomic_DNA"/>
</dbReference>
<dbReference type="OrthoDB" id="425925at2759"/>
<dbReference type="AlphaFoldDB" id="A0A0C2MLX7"/>
<proteinExistence type="predicted"/>
<keyword evidence="2" id="KW-0675">Receptor</keyword>
<evidence type="ECO:0000313" key="2">
    <source>
        <dbReference type="EMBL" id="KII68201.1"/>
    </source>
</evidence>
<dbReference type="Proteomes" id="UP000031668">
    <property type="component" value="Unassembled WGS sequence"/>
</dbReference>
<keyword evidence="3" id="KW-1185">Reference proteome</keyword>
<reference evidence="2 3" key="1">
    <citation type="journal article" date="2014" name="Genome Biol. Evol.">
        <title>The genome of the myxosporean Thelohanellus kitauei shows adaptations to nutrient acquisition within its fish host.</title>
        <authorList>
            <person name="Yang Y."/>
            <person name="Xiong J."/>
            <person name="Zhou Z."/>
            <person name="Huo F."/>
            <person name="Miao W."/>
            <person name="Ran C."/>
            <person name="Liu Y."/>
            <person name="Zhang J."/>
            <person name="Feng J."/>
            <person name="Wang M."/>
            <person name="Wang M."/>
            <person name="Wang L."/>
            <person name="Yao B."/>
        </authorList>
    </citation>
    <scope>NUCLEOTIDE SEQUENCE [LARGE SCALE GENOMIC DNA]</scope>
    <source>
        <strain evidence="2">Wuqing</strain>
    </source>
</reference>
<organism evidence="2 3">
    <name type="scientific">Thelohanellus kitauei</name>
    <name type="common">Myxosporean</name>
    <dbReference type="NCBI Taxonomy" id="669202"/>
    <lineage>
        <taxon>Eukaryota</taxon>
        <taxon>Metazoa</taxon>
        <taxon>Cnidaria</taxon>
        <taxon>Myxozoa</taxon>
        <taxon>Myxosporea</taxon>
        <taxon>Bivalvulida</taxon>
        <taxon>Platysporina</taxon>
        <taxon>Myxobolidae</taxon>
        <taxon>Thelohanellus</taxon>
    </lineage>
</organism>
<name>A0A0C2MLX7_THEKT</name>
<evidence type="ECO:0000313" key="3">
    <source>
        <dbReference type="Proteomes" id="UP000031668"/>
    </source>
</evidence>